<gene>
    <name evidence="2" type="ORF">TIS948_LOCUS21546</name>
    <name evidence="3" type="ORF">UJA718_LOCUS28443</name>
</gene>
<keyword evidence="5" id="KW-1185">Reference proteome</keyword>
<protein>
    <submittedName>
        <fullName evidence="2">Uncharacterized protein</fullName>
    </submittedName>
</protein>
<comment type="caution">
    <text evidence="2">The sequence shown here is derived from an EMBL/GenBank/DDBJ whole genome shotgun (WGS) entry which is preliminary data.</text>
</comment>
<dbReference type="Proteomes" id="UP000663825">
    <property type="component" value="Unassembled WGS sequence"/>
</dbReference>
<accession>A0A817UX23</accession>
<organism evidence="2 4">
    <name type="scientific">Rotaria socialis</name>
    <dbReference type="NCBI Taxonomy" id="392032"/>
    <lineage>
        <taxon>Eukaryota</taxon>
        <taxon>Metazoa</taxon>
        <taxon>Spiralia</taxon>
        <taxon>Gnathifera</taxon>
        <taxon>Rotifera</taxon>
        <taxon>Eurotatoria</taxon>
        <taxon>Bdelloidea</taxon>
        <taxon>Philodinida</taxon>
        <taxon>Philodinidae</taxon>
        <taxon>Rotaria</taxon>
    </lineage>
</organism>
<dbReference type="AlphaFoldDB" id="A0A817UX23"/>
<name>A0A817UX23_9BILA</name>
<proteinExistence type="predicted"/>
<evidence type="ECO:0000313" key="4">
    <source>
        <dbReference type="Proteomes" id="UP000663825"/>
    </source>
</evidence>
<sequence length="86" mass="9893">MIMPKNYEQQEEKQIESQSSNDVSNNQPTKMAPMTTDNDDENYPSVIRLKRIVASNADRSEEKTDDIISDEELNGNILLSLTEKRF</sequence>
<dbReference type="Proteomes" id="UP000663873">
    <property type="component" value="Unassembled WGS sequence"/>
</dbReference>
<evidence type="ECO:0000313" key="3">
    <source>
        <dbReference type="EMBL" id="CAF4535281.1"/>
    </source>
</evidence>
<dbReference type="EMBL" id="CAJNXB010003737">
    <property type="protein sequence ID" value="CAF3333023.1"/>
    <property type="molecule type" value="Genomic_DNA"/>
</dbReference>
<feature type="region of interest" description="Disordered" evidence="1">
    <location>
        <begin position="1"/>
        <end position="43"/>
    </location>
</feature>
<evidence type="ECO:0000313" key="2">
    <source>
        <dbReference type="EMBL" id="CAF3333023.1"/>
    </source>
</evidence>
<evidence type="ECO:0000313" key="5">
    <source>
        <dbReference type="Proteomes" id="UP000663873"/>
    </source>
</evidence>
<evidence type="ECO:0000256" key="1">
    <source>
        <dbReference type="SAM" id="MobiDB-lite"/>
    </source>
</evidence>
<dbReference type="EMBL" id="CAJOBP010008462">
    <property type="protein sequence ID" value="CAF4535281.1"/>
    <property type="molecule type" value="Genomic_DNA"/>
</dbReference>
<reference evidence="2" key="1">
    <citation type="submission" date="2021-02" db="EMBL/GenBank/DDBJ databases">
        <authorList>
            <person name="Nowell W R."/>
        </authorList>
    </citation>
    <scope>NUCLEOTIDE SEQUENCE</scope>
</reference>